<keyword evidence="3" id="KW-1185">Reference proteome</keyword>
<feature type="compositionally biased region" description="Basic and acidic residues" evidence="1">
    <location>
        <begin position="45"/>
        <end position="57"/>
    </location>
</feature>
<evidence type="ECO:0000313" key="3">
    <source>
        <dbReference type="Proteomes" id="UP001058974"/>
    </source>
</evidence>
<evidence type="ECO:0000313" key="2">
    <source>
        <dbReference type="EMBL" id="KAI5423981.1"/>
    </source>
</evidence>
<dbReference type="Gramene" id="Psat3g005920.1">
    <property type="protein sequence ID" value="Psat3g005920.1.cds"/>
    <property type="gene ID" value="Psat3g005920"/>
</dbReference>
<organism evidence="2 3">
    <name type="scientific">Pisum sativum</name>
    <name type="common">Garden pea</name>
    <name type="synonym">Lathyrus oleraceus</name>
    <dbReference type="NCBI Taxonomy" id="3888"/>
    <lineage>
        <taxon>Eukaryota</taxon>
        <taxon>Viridiplantae</taxon>
        <taxon>Streptophyta</taxon>
        <taxon>Embryophyta</taxon>
        <taxon>Tracheophyta</taxon>
        <taxon>Spermatophyta</taxon>
        <taxon>Magnoliopsida</taxon>
        <taxon>eudicotyledons</taxon>
        <taxon>Gunneridae</taxon>
        <taxon>Pentapetalae</taxon>
        <taxon>rosids</taxon>
        <taxon>fabids</taxon>
        <taxon>Fabales</taxon>
        <taxon>Fabaceae</taxon>
        <taxon>Papilionoideae</taxon>
        <taxon>50 kb inversion clade</taxon>
        <taxon>NPAAA clade</taxon>
        <taxon>Hologalegina</taxon>
        <taxon>IRL clade</taxon>
        <taxon>Fabeae</taxon>
        <taxon>Lathyrus</taxon>
    </lineage>
</organism>
<gene>
    <name evidence="2" type="ORF">KIW84_030268</name>
</gene>
<dbReference type="Proteomes" id="UP001058974">
    <property type="component" value="Chromosome 3"/>
</dbReference>
<reference evidence="2 3" key="1">
    <citation type="journal article" date="2022" name="Nat. Genet.">
        <title>Improved pea reference genome and pan-genome highlight genomic features and evolutionary characteristics.</title>
        <authorList>
            <person name="Yang T."/>
            <person name="Liu R."/>
            <person name="Luo Y."/>
            <person name="Hu S."/>
            <person name="Wang D."/>
            <person name="Wang C."/>
            <person name="Pandey M.K."/>
            <person name="Ge S."/>
            <person name="Xu Q."/>
            <person name="Li N."/>
            <person name="Li G."/>
            <person name="Huang Y."/>
            <person name="Saxena R.K."/>
            <person name="Ji Y."/>
            <person name="Li M."/>
            <person name="Yan X."/>
            <person name="He Y."/>
            <person name="Liu Y."/>
            <person name="Wang X."/>
            <person name="Xiang C."/>
            <person name="Varshney R.K."/>
            <person name="Ding H."/>
            <person name="Gao S."/>
            <person name="Zong X."/>
        </authorList>
    </citation>
    <scope>NUCLEOTIDE SEQUENCE [LARGE SCALE GENOMIC DNA]</scope>
    <source>
        <strain evidence="2 3">cv. Zhongwan 6</strain>
    </source>
</reference>
<dbReference type="AlphaFoldDB" id="A0A9D5AYP0"/>
<feature type="region of interest" description="Disordered" evidence="1">
    <location>
        <begin position="45"/>
        <end position="96"/>
    </location>
</feature>
<feature type="compositionally biased region" description="Basic and acidic residues" evidence="1">
    <location>
        <begin position="84"/>
        <end position="94"/>
    </location>
</feature>
<evidence type="ECO:0000256" key="1">
    <source>
        <dbReference type="SAM" id="MobiDB-lite"/>
    </source>
</evidence>
<dbReference type="Gramene" id="Psat03G0026800-T1">
    <property type="protein sequence ID" value="KAI5423981.1"/>
    <property type="gene ID" value="KIW84_030268"/>
</dbReference>
<dbReference type="EMBL" id="JAMSHJ010000003">
    <property type="protein sequence ID" value="KAI5423981.1"/>
    <property type="molecule type" value="Genomic_DNA"/>
</dbReference>
<comment type="caution">
    <text evidence="2">The sequence shown here is derived from an EMBL/GenBank/DDBJ whole genome shotgun (WGS) entry which is preliminary data.</text>
</comment>
<name>A0A9D5AYP0_PEA</name>
<sequence>MKQSIEYEWRPLYCTKCEKVGHNCDKQVKPSKEWRLKMSIQHSRVEDKPYEMTKDDEPNSENEEWTRVTNSRRDNGKGVVNDVGTREEVMDGHRPNSPVPAGPLVLDWIDHVLANVDWFQKYIHVTLNILALSVSDHALLHVKSHEMDRQKRRPHFKFVNSVTEVEDYHDEVTNSWRGPLNGKLMVVLWKKQLRV</sequence>
<proteinExistence type="predicted"/>
<protein>
    <submittedName>
        <fullName evidence="2">Uncharacterized protein</fullName>
    </submittedName>
</protein>
<accession>A0A9D5AYP0</accession>